<dbReference type="PANTHER" id="PTHR31391:SF106">
    <property type="entry name" value="B3 DOMAIN-CONTAINING PROTEIN OS01G0723500"/>
    <property type="match status" value="1"/>
</dbReference>
<feature type="non-terminal residue" evidence="8">
    <location>
        <position position="1"/>
    </location>
</feature>
<feature type="region of interest" description="Disordered" evidence="6">
    <location>
        <begin position="316"/>
        <end position="364"/>
    </location>
</feature>
<dbReference type="SUPFAM" id="SSF101936">
    <property type="entry name" value="DNA-binding pseudobarrel domain"/>
    <property type="match status" value="2"/>
</dbReference>
<accession>A0A843VS51</accession>
<keyword evidence="4" id="KW-0804">Transcription</keyword>
<feature type="compositionally biased region" description="Polar residues" evidence="6">
    <location>
        <begin position="285"/>
        <end position="295"/>
    </location>
</feature>
<feature type="compositionally biased region" description="Basic residues" evidence="6">
    <location>
        <begin position="328"/>
        <end position="341"/>
    </location>
</feature>
<evidence type="ECO:0000256" key="2">
    <source>
        <dbReference type="ARBA" id="ARBA00023015"/>
    </source>
</evidence>
<dbReference type="PANTHER" id="PTHR31391">
    <property type="entry name" value="B3 DOMAIN-CONTAINING PROTEIN OS11G0197600-RELATED"/>
    <property type="match status" value="1"/>
</dbReference>
<dbReference type="Proteomes" id="UP000652761">
    <property type="component" value="Unassembled WGS sequence"/>
</dbReference>
<feature type="domain" description="TF-B3" evidence="7">
    <location>
        <begin position="190"/>
        <end position="266"/>
    </location>
</feature>
<evidence type="ECO:0000313" key="9">
    <source>
        <dbReference type="Proteomes" id="UP000652761"/>
    </source>
</evidence>
<organism evidence="8 9">
    <name type="scientific">Colocasia esculenta</name>
    <name type="common">Wild taro</name>
    <name type="synonym">Arum esculentum</name>
    <dbReference type="NCBI Taxonomy" id="4460"/>
    <lineage>
        <taxon>Eukaryota</taxon>
        <taxon>Viridiplantae</taxon>
        <taxon>Streptophyta</taxon>
        <taxon>Embryophyta</taxon>
        <taxon>Tracheophyta</taxon>
        <taxon>Spermatophyta</taxon>
        <taxon>Magnoliopsida</taxon>
        <taxon>Liliopsida</taxon>
        <taxon>Araceae</taxon>
        <taxon>Aroideae</taxon>
        <taxon>Colocasieae</taxon>
        <taxon>Colocasia</taxon>
    </lineage>
</organism>
<comment type="subcellular location">
    <subcellularLocation>
        <location evidence="1">Nucleus</location>
    </subcellularLocation>
</comment>
<evidence type="ECO:0000256" key="1">
    <source>
        <dbReference type="ARBA" id="ARBA00004123"/>
    </source>
</evidence>
<feature type="region of interest" description="Disordered" evidence="6">
    <location>
        <begin position="285"/>
        <end position="304"/>
    </location>
</feature>
<dbReference type="InterPro" id="IPR044837">
    <property type="entry name" value="REM16-like"/>
</dbReference>
<feature type="non-terminal residue" evidence="8">
    <location>
        <position position="517"/>
    </location>
</feature>
<keyword evidence="9" id="KW-1185">Reference proteome</keyword>
<proteinExistence type="predicted"/>
<evidence type="ECO:0000256" key="6">
    <source>
        <dbReference type="SAM" id="MobiDB-lite"/>
    </source>
</evidence>
<dbReference type="InterPro" id="IPR015300">
    <property type="entry name" value="DNA-bd_pseudobarrel_sf"/>
</dbReference>
<evidence type="ECO:0000256" key="3">
    <source>
        <dbReference type="ARBA" id="ARBA00023125"/>
    </source>
</evidence>
<dbReference type="OrthoDB" id="1666376at2759"/>
<dbReference type="SMART" id="SM01019">
    <property type="entry name" value="B3"/>
    <property type="match status" value="2"/>
</dbReference>
<dbReference type="InterPro" id="IPR003340">
    <property type="entry name" value="B3_DNA-bd"/>
</dbReference>
<dbReference type="PROSITE" id="PS50863">
    <property type="entry name" value="B3"/>
    <property type="match status" value="2"/>
</dbReference>
<keyword evidence="3" id="KW-0238">DNA-binding</keyword>
<evidence type="ECO:0000256" key="4">
    <source>
        <dbReference type="ARBA" id="ARBA00023163"/>
    </source>
</evidence>
<keyword evidence="2" id="KW-0805">Transcription regulation</keyword>
<sequence>SALCLRPWDGVSYRTASCLWLAISAFTPFLLLRCSSLYSSAETHNEQLGDPSLSLVSCRSPLLIGILCAFFCDNSLCTHTHTLTQPTPALPASCAPLPRGTPPRPSSHSPLLPVPLCSETVAGDPPTAKGAALPLALPPCDRRRLWSARSWRRMERRCNRCKEWEGHAYWSAKKRFWFPLQGNFIEESRIPGKFVRNFDETFGKFVHLTGPSEKTWNVNLKNVSGIIFFGDGWEDFVEENLLEKNDLLLFKYKGDSQFKVSMFDKSGCEKTSAYLIKEWNHPSIPQGNVKGTSASEDPIAVLPPHHPRCPVIDLTVMEPGESNSSGPQKKKHQDKQCHKKSKVESDSSSMQPDESHDRNTRSERGAFVESSYGNFLLSNRSPVTQEEIEKASKRAKEFQSDDPFFWKPMKATHVYRGFFMAVPKEFSAEYLPSGKAKVTLRTPHGKERWVVSFRKVNYSYGFSGDWRKFVQDNHLKEGDACVFELKGSKKEIIMHVHIFRVVELESLEPPQMRHVTY</sequence>
<protein>
    <recommendedName>
        <fullName evidence="7">TF-B3 domain-containing protein</fullName>
    </recommendedName>
</protein>
<comment type="caution">
    <text evidence="8">The sequence shown here is derived from an EMBL/GenBank/DDBJ whole genome shotgun (WGS) entry which is preliminary data.</text>
</comment>
<name>A0A843VS51_COLES</name>
<evidence type="ECO:0000256" key="5">
    <source>
        <dbReference type="ARBA" id="ARBA00023242"/>
    </source>
</evidence>
<dbReference type="GO" id="GO:0003677">
    <property type="term" value="F:DNA binding"/>
    <property type="evidence" value="ECO:0007669"/>
    <property type="project" value="UniProtKB-KW"/>
</dbReference>
<evidence type="ECO:0000313" key="8">
    <source>
        <dbReference type="EMBL" id="MQM01933.1"/>
    </source>
</evidence>
<evidence type="ECO:0000259" key="7">
    <source>
        <dbReference type="PROSITE" id="PS50863"/>
    </source>
</evidence>
<reference evidence="8" key="1">
    <citation type="submission" date="2017-07" db="EMBL/GenBank/DDBJ databases">
        <title>Taro Niue Genome Assembly and Annotation.</title>
        <authorList>
            <person name="Atibalentja N."/>
            <person name="Keating K."/>
            <person name="Fields C.J."/>
        </authorList>
    </citation>
    <scope>NUCLEOTIDE SEQUENCE</scope>
    <source>
        <strain evidence="8">Niue_2</strain>
        <tissue evidence="8">Leaf</tissue>
    </source>
</reference>
<dbReference type="Pfam" id="PF02362">
    <property type="entry name" value="B3"/>
    <property type="match status" value="2"/>
</dbReference>
<dbReference type="EMBL" id="NMUH01002760">
    <property type="protein sequence ID" value="MQM01933.1"/>
    <property type="molecule type" value="Genomic_DNA"/>
</dbReference>
<gene>
    <name evidence="8" type="ORF">Taro_034691</name>
</gene>
<dbReference type="GO" id="GO:0005634">
    <property type="term" value="C:nucleus"/>
    <property type="evidence" value="ECO:0007669"/>
    <property type="project" value="UniProtKB-SubCell"/>
</dbReference>
<dbReference type="AlphaFoldDB" id="A0A843VS51"/>
<dbReference type="CDD" id="cd10017">
    <property type="entry name" value="B3_DNA"/>
    <property type="match status" value="2"/>
</dbReference>
<feature type="domain" description="TF-B3" evidence="7">
    <location>
        <begin position="405"/>
        <end position="502"/>
    </location>
</feature>
<dbReference type="Gene3D" id="2.40.330.10">
    <property type="entry name" value="DNA-binding pseudobarrel domain"/>
    <property type="match status" value="2"/>
</dbReference>
<feature type="compositionally biased region" description="Basic and acidic residues" evidence="6">
    <location>
        <begin position="353"/>
        <end position="364"/>
    </location>
</feature>
<keyword evidence="5" id="KW-0539">Nucleus</keyword>